<reference evidence="4" key="1">
    <citation type="submission" date="2018-05" db="EMBL/GenBank/DDBJ databases">
        <authorList>
            <person name="Lanie J.A."/>
            <person name="Ng W.-L."/>
            <person name="Kazmierczak K.M."/>
            <person name="Andrzejewski T.M."/>
            <person name="Davidsen T.M."/>
            <person name="Wayne K.J."/>
            <person name="Tettelin H."/>
            <person name="Glass J.I."/>
            <person name="Rusch D."/>
            <person name="Podicherti R."/>
            <person name="Tsui H.-C.T."/>
            <person name="Winkler M.E."/>
        </authorList>
    </citation>
    <scope>NUCLEOTIDE SEQUENCE</scope>
</reference>
<dbReference type="PANTHER" id="PTHR47572">
    <property type="entry name" value="LIPOPROTEIN-RELATED"/>
    <property type="match status" value="1"/>
</dbReference>
<dbReference type="InterPro" id="IPR013658">
    <property type="entry name" value="SGL"/>
</dbReference>
<dbReference type="AlphaFoldDB" id="A0A382VZT6"/>
<name>A0A382VZT6_9ZZZZ</name>
<dbReference type="EMBL" id="UINC01155593">
    <property type="protein sequence ID" value="SVD51535.1"/>
    <property type="molecule type" value="Genomic_DNA"/>
</dbReference>
<dbReference type="Pfam" id="PF08450">
    <property type="entry name" value="SGL"/>
    <property type="match status" value="1"/>
</dbReference>
<dbReference type="InterPro" id="IPR011042">
    <property type="entry name" value="6-blade_b-propeller_TolB-like"/>
</dbReference>
<gene>
    <name evidence="4" type="ORF">METZ01_LOCUS404389</name>
</gene>
<dbReference type="SUPFAM" id="SSF63829">
    <property type="entry name" value="Calcium-dependent phosphotriesterase"/>
    <property type="match status" value="1"/>
</dbReference>
<dbReference type="Gene3D" id="2.120.10.30">
    <property type="entry name" value="TolB, C-terminal domain"/>
    <property type="match status" value="1"/>
</dbReference>
<feature type="non-terminal residue" evidence="4">
    <location>
        <position position="108"/>
    </location>
</feature>
<feature type="domain" description="SMP-30/Gluconolactonase/LRE-like region" evidence="3">
    <location>
        <begin position="23"/>
        <end position="104"/>
    </location>
</feature>
<keyword evidence="1" id="KW-0378">Hydrolase</keyword>
<organism evidence="4">
    <name type="scientific">marine metagenome</name>
    <dbReference type="NCBI Taxonomy" id="408172"/>
    <lineage>
        <taxon>unclassified sequences</taxon>
        <taxon>metagenomes</taxon>
        <taxon>ecological metagenomes</taxon>
    </lineage>
</organism>
<dbReference type="GO" id="GO:0016787">
    <property type="term" value="F:hydrolase activity"/>
    <property type="evidence" value="ECO:0007669"/>
    <property type="project" value="UniProtKB-KW"/>
</dbReference>
<protein>
    <recommendedName>
        <fullName evidence="3">SMP-30/Gluconolactonase/LRE-like region domain-containing protein</fullName>
    </recommendedName>
</protein>
<proteinExistence type="predicted"/>
<dbReference type="PANTHER" id="PTHR47572:SF4">
    <property type="entry name" value="LACTONASE DRP35"/>
    <property type="match status" value="1"/>
</dbReference>
<evidence type="ECO:0000256" key="1">
    <source>
        <dbReference type="ARBA" id="ARBA00022801"/>
    </source>
</evidence>
<evidence type="ECO:0000313" key="4">
    <source>
        <dbReference type="EMBL" id="SVD51535.1"/>
    </source>
</evidence>
<evidence type="ECO:0000256" key="2">
    <source>
        <dbReference type="SAM" id="MobiDB-lite"/>
    </source>
</evidence>
<feature type="region of interest" description="Disordered" evidence="2">
    <location>
        <begin position="81"/>
        <end position="108"/>
    </location>
</feature>
<accession>A0A382VZT6</accession>
<sequence>MPTNMNNLVPEQDPEKLAGGLQFPEGPLWHPDGYLLFSDIPSNDIKKYTPGGSVETHLTPSRNSNGLTFDREGRLVACEHTGRQVSRQSADGAMEPVATRYDGKRLNS</sequence>
<evidence type="ECO:0000259" key="3">
    <source>
        <dbReference type="Pfam" id="PF08450"/>
    </source>
</evidence>
<dbReference type="InterPro" id="IPR051262">
    <property type="entry name" value="SMP-30/CGR1_Lactonase"/>
</dbReference>